<dbReference type="Proteomes" id="UP000242770">
    <property type="component" value="Unassembled WGS sequence"/>
</dbReference>
<dbReference type="AlphaFoldDB" id="A0A0F7S3M6"/>
<name>A0A0F7S3M6_9BASI</name>
<sequence>MSSRPMPTYHLANHDADKSIPGAGPCSAASLFESAEAEDSAGPDKERQRRQP</sequence>
<evidence type="ECO:0000313" key="2">
    <source>
        <dbReference type="EMBL" id="CDW97492.1"/>
    </source>
</evidence>
<evidence type="ECO:0000313" key="3">
    <source>
        <dbReference type="Proteomes" id="UP000242770"/>
    </source>
</evidence>
<organism evidence="2 3">
    <name type="scientific">Sporisorium scitamineum</name>
    <dbReference type="NCBI Taxonomy" id="49012"/>
    <lineage>
        <taxon>Eukaryota</taxon>
        <taxon>Fungi</taxon>
        <taxon>Dikarya</taxon>
        <taxon>Basidiomycota</taxon>
        <taxon>Ustilaginomycotina</taxon>
        <taxon>Ustilaginomycetes</taxon>
        <taxon>Ustilaginales</taxon>
        <taxon>Ustilaginaceae</taxon>
        <taxon>Sporisorium</taxon>
    </lineage>
</organism>
<evidence type="ECO:0000256" key="1">
    <source>
        <dbReference type="SAM" id="MobiDB-lite"/>
    </source>
</evidence>
<dbReference type="EMBL" id="CCFA01001802">
    <property type="protein sequence ID" value="CDW97492.1"/>
    <property type="molecule type" value="Genomic_DNA"/>
</dbReference>
<keyword evidence="3" id="KW-1185">Reference proteome</keyword>
<protein>
    <submittedName>
        <fullName evidence="2">Uncharacterized protein</fullName>
    </submittedName>
</protein>
<gene>
    <name evidence="2" type="primary">SSCI32690.1</name>
</gene>
<proteinExistence type="predicted"/>
<feature type="compositionally biased region" description="Basic and acidic residues" evidence="1">
    <location>
        <begin position="42"/>
        <end position="52"/>
    </location>
</feature>
<reference evidence="3" key="1">
    <citation type="submission" date="2014-06" db="EMBL/GenBank/DDBJ databases">
        <authorList>
            <person name="Berkman P.J."/>
        </authorList>
    </citation>
    <scope>NUCLEOTIDE SEQUENCE [LARGE SCALE GENOMIC DNA]</scope>
</reference>
<feature type="region of interest" description="Disordered" evidence="1">
    <location>
        <begin position="1"/>
        <end position="52"/>
    </location>
</feature>
<accession>A0A0F7S3M6</accession>